<dbReference type="RefSeq" id="XP_075081014.1">
    <property type="nucleotide sequence ID" value="XM_075224913.1"/>
</dbReference>
<reference evidence="1" key="1">
    <citation type="journal article" date="2014" name="Nat. Commun.">
        <title>The tobacco genome sequence and its comparison with those of tomato and potato.</title>
        <authorList>
            <person name="Sierro N."/>
            <person name="Battey J.N."/>
            <person name="Ouadi S."/>
            <person name="Bakaher N."/>
            <person name="Bovet L."/>
            <person name="Willig A."/>
            <person name="Goepfert S."/>
            <person name="Peitsch M.C."/>
            <person name="Ivanov N.V."/>
        </authorList>
    </citation>
    <scope>NUCLEOTIDE SEQUENCE [LARGE SCALE GENOMIC DNA]</scope>
</reference>
<evidence type="ECO:0000313" key="1">
    <source>
        <dbReference type="Proteomes" id="UP000790787"/>
    </source>
</evidence>
<name>A0AC58S7S0_TOBAC</name>
<keyword evidence="1" id="KW-1185">Reference proteome</keyword>
<evidence type="ECO:0000313" key="2">
    <source>
        <dbReference type="RefSeq" id="XP_075081014.1"/>
    </source>
</evidence>
<proteinExistence type="predicted"/>
<dbReference type="Proteomes" id="UP000790787">
    <property type="component" value="Chromosome 2"/>
</dbReference>
<reference evidence="2" key="2">
    <citation type="submission" date="2025-08" db="UniProtKB">
        <authorList>
            <consortium name="RefSeq"/>
        </authorList>
    </citation>
    <scope>IDENTIFICATION</scope>
    <source>
        <tissue evidence="2">Leaf</tissue>
    </source>
</reference>
<gene>
    <name evidence="2" type="primary">LOC142166239</name>
</gene>
<organism evidence="1 2">
    <name type="scientific">Nicotiana tabacum</name>
    <name type="common">Common tobacco</name>
    <dbReference type="NCBI Taxonomy" id="4097"/>
    <lineage>
        <taxon>Eukaryota</taxon>
        <taxon>Viridiplantae</taxon>
        <taxon>Streptophyta</taxon>
        <taxon>Embryophyta</taxon>
        <taxon>Tracheophyta</taxon>
        <taxon>Spermatophyta</taxon>
        <taxon>Magnoliopsida</taxon>
        <taxon>eudicotyledons</taxon>
        <taxon>Gunneridae</taxon>
        <taxon>Pentapetalae</taxon>
        <taxon>asterids</taxon>
        <taxon>lamiids</taxon>
        <taxon>Solanales</taxon>
        <taxon>Solanaceae</taxon>
        <taxon>Nicotianoideae</taxon>
        <taxon>Nicotianeae</taxon>
        <taxon>Nicotiana</taxon>
    </lineage>
</organism>
<sequence length="211" mass="24735">MVTMDHKDFTPMVNRVWQQQERQDPMTLIWMKLKRLKDEAKGLNKTMARYEQRLIQIRQSLECVQAALVIDPFNQLLIEQEKQNMSDLEKWSTIEERILRQESRATWIDYGDSNSKYFYAQLKIRASKNNINSVYNDMGMKITDPKAVKKEFTDFFTQLMGKANGLMPCPNTSIIKAGNCLTLQHQQELIMDITHVDIDEAIRDMPKDKSP</sequence>
<protein>
    <submittedName>
        <fullName evidence="2">Uncharacterized protein LOC142166239</fullName>
    </submittedName>
</protein>
<accession>A0AC58S7S0</accession>